<comment type="caution">
    <text evidence="1">The sequence shown here is derived from an EMBL/GenBank/DDBJ whole genome shotgun (WGS) entry which is preliminary data.</text>
</comment>
<protein>
    <submittedName>
        <fullName evidence="1">Uncharacterized protein</fullName>
    </submittedName>
</protein>
<gene>
    <name evidence="1" type="ORF">P5G65_04695</name>
</gene>
<accession>A0ABU6D635</accession>
<proteinExistence type="predicted"/>
<organism evidence="1 2">
    <name type="scientific">Paenibacillus chondroitinus</name>
    <dbReference type="NCBI Taxonomy" id="59842"/>
    <lineage>
        <taxon>Bacteria</taxon>
        <taxon>Bacillati</taxon>
        <taxon>Bacillota</taxon>
        <taxon>Bacilli</taxon>
        <taxon>Bacillales</taxon>
        <taxon>Paenibacillaceae</taxon>
        <taxon>Paenibacillus</taxon>
    </lineage>
</organism>
<keyword evidence="2" id="KW-1185">Reference proteome</keyword>
<dbReference type="Proteomes" id="UP001355653">
    <property type="component" value="Unassembled WGS sequence"/>
</dbReference>
<reference evidence="1 2" key="1">
    <citation type="submission" date="2023-03" db="EMBL/GenBank/DDBJ databases">
        <title>Bacillus Genome Sequencing.</title>
        <authorList>
            <person name="Dunlap C."/>
        </authorList>
    </citation>
    <scope>NUCLEOTIDE SEQUENCE [LARGE SCALE GENOMIC DNA]</scope>
    <source>
        <strain evidence="1 2">NRS-1351</strain>
    </source>
</reference>
<dbReference type="EMBL" id="JAROBY010000008">
    <property type="protein sequence ID" value="MEB4793183.1"/>
    <property type="molecule type" value="Genomic_DNA"/>
</dbReference>
<sequence>MSLILVSKDVGTFAHLSKLYSYLEAMQTNPGYFQKEVKPAAEDWVRGEIAALEKELYGTKEEAATGQGDYSKVIAFKNNIAFSIPTEGQQFKDSFFALKSINLSNNLERRNNEC</sequence>
<dbReference type="RefSeq" id="WP_127452307.1">
    <property type="nucleotide sequence ID" value="NZ_JAROBY010000008.1"/>
</dbReference>
<name>A0ABU6D635_9BACL</name>
<evidence type="ECO:0000313" key="2">
    <source>
        <dbReference type="Proteomes" id="UP001355653"/>
    </source>
</evidence>
<evidence type="ECO:0000313" key="1">
    <source>
        <dbReference type="EMBL" id="MEB4793183.1"/>
    </source>
</evidence>